<dbReference type="Pfam" id="PF02782">
    <property type="entry name" value="FGGY_C"/>
    <property type="match status" value="1"/>
</dbReference>
<evidence type="ECO:0000256" key="2">
    <source>
        <dbReference type="ARBA" id="ARBA00022679"/>
    </source>
</evidence>
<protein>
    <submittedName>
        <fullName evidence="6">FGGY-family carbohydrate kinase</fullName>
    </submittedName>
</protein>
<comment type="similarity">
    <text evidence="1">Belongs to the FGGY kinase family.</text>
</comment>
<accession>A0ABX2INJ0</accession>
<dbReference type="RefSeq" id="WP_174134643.1">
    <property type="nucleotide sequence ID" value="NZ_JABUFE010000001.1"/>
</dbReference>
<dbReference type="InterPro" id="IPR018484">
    <property type="entry name" value="FGGY_N"/>
</dbReference>
<keyword evidence="3 6" id="KW-0418">Kinase</keyword>
<evidence type="ECO:0000259" key="5">
    <source>
        <dbReference type="Pfam" id="PF02782"/>
    </source>
</evidence>
<dbReference type="Gene3D" id="3.30.420.40">
    <property type="match status" value="2"/>
</dbReference>
<evidence type="ECO:0000313" key="6">
    <source>
        <dbReference type="EMBL" id="NSX53531.1"/>
    </source>
</evidence>
<dbReference type="PANTHER" id="PTHR10196">
    <property type="entry name" value="SUGAR KINASE"/>
    <property type="match status" value="1"/>
</dbReference>
<evidence type="ECO:0000256" key="3">
    <source>
        <dbReference type="ARBA" id="ARBA00022777"/>
    </source>
</evidence>
<name>A0ABX2INJ0_9RHOB</name>
<evidence type="ECO:0000259" key="4">
    <source>
        <dbReference type="Pfam" id="PF00370"/>
    </source>
</evidence>
<keyword evidence="2" id="KW-0808">Transferase</keyword>
<dbReference type="Proteomes" id="UP000777935">
    <property type="component" value="Unassembled WGS sequence"/>
</dbReference>
<feature type="domain" description="Carbohydrate kinase FGGY C-terminal" evidence="5">
    <location>
        <begin position="248"/>
        <end position="418"/>
    </location>
</feature>
<reference evidence="6 7" key="1">
    <citation type="submission" date="2020-06" db="EMBL/GenBank/DDBJ databases">
        <title>Sulfitobacter algicola sp. nov., isolated from green algae.</title>
        <authorList>
            <person name="Wang C."/>
        </authorList>
    </citation>
    <scope>NUCLEOTIDE SEQUENCE [LARGE SCALE GENOMIC DNA]</scope>
    <source>
        <strain evidence="6 7">1151</strain>
    </source>
</reference>
<dbReference type="InterPro" id="IPR000577">
    <property type="entry name" value="Carb_kinase_FGGY"/>
</dbReference>
<organism evidence="6 7">
    <name type="scientific">Parasulfitobacter algicola</name>
    <dbReference type="NCBI Taxonomy" id="2614809"/>
    <lineage>
        <taxon>Bacteria</taxon>
        <taxon>Pseudomonadati</taxon>
        <taxon>Pseudomonadota</taxon>
        <taxon>Alphaproteobacteria</taxon>
        <taxon>Rhodobacterales</taxon>
        <taxon>Roseobacteraceae</taxon>
        <taxon>Parasulfitobacter</taxon>
    </lineage>
</organism>
<comment type="caution">
    <text evidence="6">The sequence shown here is derived from an EMBL/GenBank/DDBJ whole genome shotgun (WGS) entry which is preliminary data.</text>
</comment>
<dbReference type="GO" id="GO:0016301">
    <property type="term" value="F:kinase activity"/>
    <property type="evidence" value="ECO:0007669"/>
    <property type="project" value="UniProtKB-KW"/>
</dbReference>
<keyword evidence="7" id="KW-1185">Reference proteome</keyword>
<feature type="domain" description="Carbohydrate kinase FGGY N-terminal" evidence="4">
    <location>
        <begin position="5"/>
        <end position="237"/>
    </location>
</feature>
<sequence>MTELSLGIDIGTSGIRTAVLNKVGDLISSQRVAHEPQDPNQIDAMAWWRSVVQCVRAQCAVLREIGHSPDDIMRIGVDGTSGTMVLTDAKLRPVTRALMYNSSGFEAEAAIIARHAPDTHITRGSNSALGRALRLQSEDTGKSATHLLHQADFIIAHLLGRGGVSDYNNALKTGFDPATRTWPDWFAATGLCTSLLPNPVPAGALVGQISSVTAQALGVATSTQIHAGTTDSIAAFLAAAPLKLGAAVTSLGTTLAIKILSDTRIDDPNVGLYSHRLGDFWLVGGASNTGGGVLADLFTASDLDRLSNAIDPDMESPLDLYPLLKPGERFPINDPEYPPRMNPRPASDADYLHGLLESIARIEAQCYDTIVNRGGAAPKLLFTAGGGAENDTWTHIRARVLGLSPNKANHSEASVGIARLIQDMAGNRGDEQ</sequence>
<evidence type="ECO:0000256" key="1">
    <source>
        <dbReference type="ARBA" id="ARBA00009156"/>
    </source>
</evidence>
<gene>
    <name evidence="6" type="ORF">HRQ87_01835</name>
</gene>
<dbReference type="PIRSF" id="PIRSF000538">
    <property type="entry name" value="GlpK"/>
    <property type="match status" value="1"/>
</dbReference>
<dbReference type="PANTHER" id="PTHR10196:SF80">
    <property type="entry name" value="D-RIBULOSE KINASE"/>
    <property type="match status" value="1"/>
</dbReference>
<evidence type="ECO:0000313" key="7">
    <source>
        <dbReference type="Proteomes" id="UP000777935"/>
    </source>
</evidence>
<dbReference type="InterPro" id="IPR018485">
    <property type="entry name" value="FGGY_C"/>
</dbReference>
<dbReference type="Pfam" id="PF00370">
    <property type="entry name" value="FGGY_N"/>
    <property type="match status" value="1"/>
</dbReference>
<proteinExistence type="inferred from homology"/>
<dbReference type="CDD" id="cd07783">
    <property type="entry name" value="ASKHA_NBD_FGGY_SePSK_AtXK1-like"/>
    <property type="match status" value="1"/>
</dbReference>
<dbReference type="InterPro" id="IPR043129">
    <property type="entry name" value="ATPase_NBD"/>
</dbReference>
<dbReference type="SUPFAM" id="SSF53067">
    <property type="entry name" value="Actin-like ATPase domain"/>
    <property type="match status" value="2"/>
</dbReference>
<dbReference type="EMBL" id="JABUFE010000001">
    <property type="protein sequence ID" value="NSX53531.1"/>
    <property type="molecule type" value="Genomic_DNA"/>
</dbReference>